<dbReference type="GO" id="GO:0015074">
    <property type="term" value="P:DNA integration"/>
    <property type="evidence" value="ECO:0007669"/>
    <property type="project" value="InterPro"/>
</dbReference>
<organism evidence="3 4">
    <name type="scientific">Lactuca saligna</name>
    <name type="common">Willowleaf lettuce</name>
    <dbReference type="NCBI Taxonomy" id="75948"/>
    <lineage>
        <taxon>Eukaryota</taxon>
        <taxon>Viridiplantae</taxon>
        <taxon>Streptophyta</taxon>
        <taxon>Embryophyta</taxon>
        <taxon>Tracheophyta</taxon>
        <taxon>Spermatophyta</taxon>
        <taxon>Magnoliopsida</taxon>
        <taxon>eudicotyledons</taxon>
        <taxon>Gunneridae</taxon>
        <taxon>Pentapetalae</taxon>
        <taxon>asterids</taxon>
        <taxon>campanulids</taxon>
        <taxon>Asterales</taxon>
        <taxon>Asteraceae</taxon>
        <taxon>Cichorioideae</taxon>
        <taxon>Cichorieae</taxon>
        <taxon>Lactucinae</taxon>
        <taxon>Lactuca</taxon>
    </lineage>
</organism>
<dbReference type="EMBL" id="OX465086">
    <property type="protein sequence ID" value="CAI9259366.1"/>
    <property type="molecule type" value="Genomic_DNA"/>
</dbReference>
<keyword evidence="1" id="KW-0732">Signal</keyword>
<name>A0AA35Y5C8_LACSI</name>
<gene>
    <name evidence="3" type="ORF">LSALG_LOCUS261</name>
</gene>
<dbReference type="PROSITE" id="PS50994">
    <property type="entry name" value="INTEGRASE"/>
    <property type="match status" value="1"/>
</dbReference>
<dbReference type="InterPro" id="IPR001584">
    <property type="entry name" value="Integrase_cat-core"/>
</dbReference>
<dbReference type="SUPFAM" id="SSF53098">
    <property type="entry name" value="Ribonuclease H-like"/>
    <property type="match status" value="1"/>
</dbReference>
<dbReference type="AlphaFoldDB" id="A0AA35Y5C8"/>
<keyword evidence="4" id="KW-1185">Reference proteome</keyword>
<dbReference type="GO" id="GO:0003676">
    <property type="term" value="F:nucleic acid binding"/>
    <property type="evidence" value="ECO:0007669"/>
    <property type="project" value="InterPro"/>
</dbReference>
<dbReference type="Proteomes" id="UP001177003">
    <property type="component" value="Chromosome 0"/>
</dbReference>
<dbReference type="InterPro" id="IPR036397">
    <property type="entry name" value="RNaseH_sf"/>
</dbReference>
<feature type="signal peptide" evidence="1">
    <location>
        <begin position="1"/>
        <end position="28"/>
    </location>
</feature>
<feature type="domain" description="Integrase catalytic" evidence="2">
    <location>
        <begin position="131"/>
        <end position="261"/>
    </location>
</feature>
<dbReference type="InterPro" id="IPR012337">
    <property type="entry name" value="RNaseH-like_sf"/>
</dbReference>
<evidence type="ECO:0000313" key="3">
    <source>
        <dbReference type="EMBL" id="CAI9259366.1"/>
    </source>
</evidence>
<dbReference type="Gene3D" id="3.30.420.10">
    <property type="entry name" value="Ribonuclease H-like superfamily/Ribonuclease H"/>
    <property type="match status" value="1"/>
</dbReference>
<feature type="chain" id="PRO_5041444300" description="Integrase catalytic domain-containing protein" evidence="1">
    <location>
        <begin position="29"/>
        <end position="261"/>
    </location>
</feature>
<sequence length="261" mass="29872">MNQTSLKTMFLVTFLLFIYGLFISSVLADKGSIINSACIDIDLCTGCLSCGGKNINDVYYAIQALLLLNVAIKASPIDYHHTLRHPFVRVFQHLIKVLGLNFKSLSTKKFHCASCYVNKSHTLCFGPNSFTSNKPLQLIYYDVWGFIQKSIDDFAYYVMFVDQYSKYIWLYPITYKSNVLKIFTQFKLQFQKYTNTPIVSIFNDNGGEYQALIPPFQSMGISHYTPLPYTTKQNGTTERRHRHIVETGLALLHYAGLPLTF</sequence>
<evidence type="ECO:0000313" key="4">
    <source>
        <dbReference type="Proteomes" id="UP001177003"/>
    </source>
</evidence>
<dbReference type="InterPro" id="IPR039537">
    <property type="entry name" value="Retrotran_Ty1/copia-like"/>
</dbReference>
<dbReference type="PANTHER" id="PTHR42648">
    <property type="entry name" value="TRANSPOSASE, PUTATIVE-RELATED"/>
    <property type="match status" value="1"/>
</dbReference>
<reference evidence="3" key="1">
    <citation type="submission" date="2023-04" db="EMBL/GenBank/DDBJ databases">
        <authorList>
            <person name="Vijverberg K."/>
            <person name="Xiong W."/>
            <person name="Schranz E."/>
        </authorList>
    </citation>
    <scope>NUCLEOTIDE SEQUENCE</scope>
</reference>
<protein>
    <recommendedName>
        <fullName evidence="2">Integrase catalytic domain-containing protein</fullName>
    </recommendedName>
</protein>
<proteinExistence type="predicted"/>
<dbReference type="PANTHER" id="PTHR42648:SF26">
    <property type="entry name" value="INTEGRASE CATALYTIC DOMAIN-CONTAINING PROTEIN"/>
    <property type="match status" value="1"/>
</dbReference>
<accession>A0AA35Y5C8</accession>
<evidence type="ECO:0000256" key="1">
    <source>
        <dbReference type="SAM" id="SignalP"/>
    </source>
</evidence>
<evidence type="ECO:0000259" key="2">
    <source>
        <dbReference type="PROSITE" id="PS50994"/>
    </source>
</evidence>